<evidence type="ECO:0000313" key="11">
    <source>
        <dbReference type="Proteomes" id="UP000070449"/>
    </source>
</evidence>
<proteinExistence type="inferred from homology"/>
<keyword evidence="6 10" id="KW-0689">Ribosomal protein</keyword>
<evidence type="ECO:0000256" key="9">
    <source>
        <dbReference type="ARBA" id="ARBA00035452"/>
    </source>
</evidence>
<gene>
    <name evidence="10" type="primary">rplA</name>
    <name evidence="10" type="ORF">UZ20_WS6002001073</name>
</gene>
<dbReference type="GO" id="GO:0019843">
    <property type="term" value="F:rRNA binding"/>
    <property type="evidence" value="ECO:0007669"/>
    <property type="project" value="UniProtKB-KW"/>
</dbReference>
<dbReference type="GO" id="GO:0006412">
    <property type="term" value="P:translation"/>
    <property type="evidence" value="ECO:0007669"/>
    <property type="project" value="InterPro"/>
</dbReference>
<dbReference type="InterPro" id="IPR016095">
    <property type="entry name" value="Ribosomal_uL1_3-a/b-sand"/>
</dbReference>
<dbReference type="GO" id="GO:0003735">
    <property type="term" value="F:structural constituent of ribosome"/>
    <property type="evidence" value="ECO:0007669"/>
    <property type="project" value="InterPro"/>
</dbReference>
<dbReference type="Gene3D" id="3.30.190.20">
    <property type="match status" value="1"/>
</dbReference>
<dbReference type="InterPro" id="IPR005878">
    <property type="entry name" value="Ribosom_uL1_bac-type"/>
</dbReference>
<evidence type="ECO:0000256" key="8">
    <source>
        <dbReference type="ARBA" id="ARBA00035241"/>
    </source>
</evidence>
<comment type="caution">
    <text evidence="10">The sequence shown here is derived from an EMBL/GenBank/DDBJ whole genome shotgun (WGS) entry which is preliminary data.</text>
</comment>
<evidence type="ECO:0000313" key="10">
    <source>
        <dbReference type="EMBL" id="KXK07856.1"/>
    </source>
</evidence>
<keyword evidence="4" id="KW-0810">Translation regulation</keyword>
<dbReference type="PATRIC" id="fig|1617427.3.peg.1126"/>
<evidence type="ECO:0000256" key="2">
    <source>
        <dbReference type="ARBA" id="ARBA00022491"/>
    </source>
</evidence>
<dbReference type="GO" id="GO:0006417">
    <property type="term" value="P:regulation of translation"/>
    <property type="evidence" value="ECO:0007669"/>
    <property type="project" value="UniProtKB-KW"/>
</dbReference>
<reference evidence="10 11" key="1">
    <citation type="submission" date="2015-02" db="EMBL/GenBank/DDBJ databases">
        <title>Improved understanding of the partial-nitritation anammox process through 23 genomes representing the majority of the microbial community.</title>
        <authorList>
            <person name="Speth D.R."/>
            <person name="In T Zandt M."/>
            <person name="Guerrero Cruz S."/>
            <person name="Jetten M.S."/>
            <person name="Dutilh B.E."/>
        </authorList>
    </citation>
    <scope>NUCLEOTIDE SEQUENCE [LARGE SCALE GENOMIC DNA]</scope>
    <source>
        <strain evidence="10">OLB21</strain>
    </source>
</reference>
<dbReference type="InterPro" id="IPR028364">
    <property type="entry name" value="Ribosomal_uL1/biogenesis"/>
</dbReference>
<evidence type="ECO:0000256" key="1">
    <source>
        <dbReference type="ARBA" id="ARBA00010531"/>
    </source>
</evidence>
<dbReference type="NCBIfam" id="TIGR01169">
    <property type="entry name" value="rplA_bact"/>
    <property type="match status" value="1"/>
</dbReference>
<dbReference type="Gene3D" id="3.40.50.790">
    <property type="match status" value="1"/>
</dbReference>
<dbReference type="PIRSF" id="PIRSF002155">
    <property type="entry name" value="Ribosomal_L1"/>
    <property type="match status" value="1"/>
</dbReference>
<dbReference type="STRING" id="1617427.UZ20_WS6002001073"/>
<dbReference type="AlphaFoldDB" id="A0A136KEL7"/>
<evidence type="ECO:0000256" key="7">
    <source>
        <dbReference type="ARBA" id="ARBA00023274"/>
    </source>
</evidence>
<comment type="similarity">
    <text evidence="1">Belongs to the universal ribosomal protein uL1 family.</text>
</comment>
<organism evidence="10 11">
    <name type="scientific">candidate division WS6 bacterium OLB21</name>
    <dbReference type="NCBI Taxonomy" id="1617427"/>
    <lineage>
        <taxon>Bacteria</taxon>
        <taxon>Candidatus Dojkabacteria</taxon>
    </lineage>
</organism>
<dbReference type="SUPFAM" id="SSF56808">
    <property type="entry name" value="Ribosomal protein L1"/>
    <property type="match status" value="1"/>
</dbReference>
<keyword evidence="2" id="KW-0678">Repressor</keyword>
<dbReference type="GO" id="GO:0015934">
    <property type="term" value="C:large ribosomal subunit"/>
    <property type="evidence" value="ECO:0007669"/>
    <property type="project" value="InterPro"/>
</dbReference>
<dbReference type="PANTHER" id="PTHR36427:SF3">
    <property type="entry name" value="LARGE RIBOSOMAL SUBUNIT PROTEIN UL1M"/>
    <property type="match status" value="1"/>
</dbReference>
<keyword evidence="3" id="KW-0699">rRNA-binding</keyword>
<evidence type="ECO:0000256" key="3">
    <source>
        <dbReference type="ARBA" id="ARBA00022730"/>
    </source>
</evidence>
<dbReference type="Proteomes" id="UP000070449">
    <property type="component" value="Unassembled WGS sequence"/>
</dbReference>
<dbReference type="CDD" id="cd00403">
    <property type="entry name" value="Ribosomal_L1"/>
    <property type="match status" value="1"/>
</dbReference>
<name>A0A136KEL7_9BACT</name>
<dbReference type="InterPro" id="IPR002143">
    <property type="entry name" value="Ribosomal_uL1"/>
</dbReference>
<dbReference type="Pfam" id="PF00687">
    <property type="entry name" value="Ribosomal_L1"/>
    <property type="match status" value="1"/>
</dbReference>
<accession>A0A136KEL7</accession>
<evidence type="ECO:0000256" key="4">
    <source>
        <dbReference type="ARBA" id="ARBA00022845"/>
    </source>
</evidence>
<evidence type="ECO:0000256" key="5">
    <source>
        <dbReference type="ARBA" id="ARBA00022884"/>
    </source>
</evidence>
<sequence>MKRSKKYTAVAKLIKKNTNYKTLEAADLVGKLSTTKFAGAVELAIQLKLTEKQKKETIRGTYSLPNKFGKEVKVLLFADSGFSASNTNADIVGGEELIADIESGKLEFDAVVATPAMMPKIAKLGRTLGSKGLMPNPKNGTVTEDPKAAIEKLKSGQRNFKLTDAGRITVVVAKSDMKAEQIAENIKAFAQIISPEIAKFGNHSIKKITLCPTMGPAISLDTADFLN</sequence>
<dbReference type="PANTHER" id="PTHR36427">
    <property type="entry name" value="54S RIBOSOMAL PROTEIN L1, MITOCHONDRIAL"/>
    <property type="match status" value="1"/>
</dbReference>
<evidence type="ECO:0000256" key="6">
    <source>
        <dbReference type="ARBA" id="ARBA00022980"/>
    </source>
</evidence>
<dbReference type="FunFam" id="3.40.50.790:FF:000001">
    <property type="entry name" value="50S ribosomal protein L1"/>
    <property type="match status" value="1"/>
</dbReference>
<protein>
    <recommendedName>
        <fullName evidence="8">Large ribosomal subunit protein uL1</fullName>
    </recommendedName>
    <alternativeName>
        <fullName evidence="9">50S ribosomal protein L1</fullName>
    </alternativeName>
</protein>
<dbReference type="InterPro" id="IPR023674">
    <property type="entry name" value="Ribosomal_uL1-like"/>
</dbReference>
<dbReference type="EMBL" id="JYPD01000029">
    <property type="protein sequence ID" value="KXK07856.1"/>
    <property type="molecule type" value="Genomic_DNA"/>
</dbReference>
<keyword evidence="5" id="KW-0694">RNA-binding</keyword>
<keyword evidence="7" id="KW-0687">Ribonucleoprotein</keyword>